<dbReference type="FunFam" id="2.130.10.10:FF:000228">
    <property type="entry name" value="COMPASS-like H3K4 histone methylase component WDR5A"/>
    <property type="match status" value="1"/>
</dbReference>
<feature type="repeat" description="WD" evidence="3">
    <location>
        <begin position="783"/>
        <end position="824"/>
    </location>
</feature>
<feature type="repeat" description="WD" evidence="3">
    <location>
        <begin position="951"/>
        <end position="992"/>
    </location>
</feature>
<dbReference type="AlphaFoldDB" id="A0A9P4WFR5"/>
<dbReference type="GO" id="GO:0035097">
    <property type="term" value="C:histone methyltransferase complex"/>
    <property type="evidence" value="ECO:0007669"/>
    <property type="project" value="UniProtKB-ARBA"/>
</dbReference>
<dbReference type="Gene3D" id="2.130.10.10">
    <property type="entry name" value="YVTN repeat-like/Quinoprotein amine dehydrogenase"/>
    <property type="match status" value="4"/>
</dbReference>
<dbReference type="InterPro" id="IPR020472">
    <property type="entry name" value="WD40_PAC1"/>
</dbReference>
<comment type="caution">
    <text evidence="5">The sequence shown here is derived from an EMBL/GenBank/DDBJ whole genome shotgun (WGS) entry which is preliminary data.</text>
</comment>
<dbReference type="SUPFAM" id="SSF50998">
    <property type="entry name" value="Quinoprotein alcohol dehydrogenase-like"/>
    <property type="match status" value="1"/>
</dbReference>
<dbReference type="CDD" id="cd00200">
    <property type="entry name" value="WD40"/>
    <property type="match status" value="1"/>
</dbReference>
<dbReference type="InterPro" id="IPR011047">
    <property type="entry name" value="Quinoprotein_ADH-like_sf"/>
</dbReference>
<dbReference type="PROSITE" id="PS50837">
    <property type="entry name" value="NACHT"/>
    <property type="match status" value="1"/>
</dbReference>
<dbReference type="PROSITE" id="PS50294">
    <property type="entry name" value="WD_REPEATS_REGION"/>
    <property type="match status" value="8"/>
</dbReference>
<dbReference type="PRINTS" id="PR00320">
    <property type="entry name" value="GPROTEINBRPT"/>
</dbReference>
<name>A0A9P4WFR5_9PLEO</name>
<dbReference type="InterPro" id="IPR056884">
    <property type="entry name" value="NPHP3-like_N"/>
</dbReference>
<gene>
    <name evidence="5" type="ORF">E8E12_000273</name>
</gene>
<dbReference type="SMART" id="SM00564">
    <property type="entry name" value="PQQ"/>
    <property type="match status" value="8"/>
</dbReference>
<dbReference type="OrthoDB" id="538223at2759"/>
<evidence type="ECO:0000313" key="6">
    <source>
        <dbReference type="Proteomes" id="UP000758155"/>
    </source>
</evidence>
<organism evidence="5 6">
    <name type="scientific">Didymella heteroderae</name>
    <dbReference type="NCBI Taxonomy" id="1769908"/>
    <lineage>
        <taxon>Eukaryota</taxon>
        <taxon>Fungi</taxon>
        <taxon>Dikarya</taxon>
        <taxon>Ascomycota</taxon>
        <taxon>Pezizomycotina</taxon>
        <taxon>Dothideomycetes</taxon>
        <taxon>Pleosporomycetidae</taxon>
        <taxon>Pleosporales</taxon>
        <taxon>Pleosporineae</taxon>
        <taxon>Didymellaceae</taxon>
        <taxon>Didymella</taxon>
    </lineage>
</organism>
<dbReference type="InterPro" id="IPR019775">
    <property type="entry name" value="WD40_repeat_CS"/>
</dbReference>
<evidence type="ECO:0000256" key="2">
    <source>
        <dbReference type="ARBA" id="ARBA00022737"/>
    </source>
</evidence>
<dbReference type="Pfam" id="PF24883">
    <property type="entry name" value="NPHP3_N"/>
    <property type="match status" value="1"/>
</dbReference>
<feature type="repeat" description="WD" evidence="3">
    <location>
        <begin position="867"/>
        <end position="908"/>
    </location>
</feature>
<protein>
    <recommendedName>
        <fullName evidence="4">NACHT domain-containing protein</fullName>
    </recommendedName>
</protein>
<dbReference type="Proteomes" id="UP000758155">
    <property type="component" value="Unassembled WGS sequence"/>
</dbReference>
<evidence type="ECO:0000256" key="3">
    <source>
        <dbReference type="PROSITE-ProRule" id="PRU00221"/>
    </source>
</evidence>
<dbReference type="InterPro" id="IPR001680">
    <property type="entry name" value="WD40_rpt"/>
</dbReference>
<dbReference type="PANTHER" id="PTHR44129">
    <property type="entry name" value="WD REPEAT-CONTAINING PROTEIN POP1"/>
    <property type="match status" value="1"/>
</dbReference>
<keyword evidence="6" id="KW-1185">Reference proteome</keyword>
<reference evidence="5" key="1">
    <citation type="submission" date="2019-04" db="EMBL/GenBank/DDBJ databases">
        <title>Sequencing of skin fungus with MAO and IRED activity.</title>
        <authorList>
            <person name="Marsaioli A.J."/>
            <person name="Bonatto J.M.C."/>
            <person name="Reis Junior O."/>
        </authorList>
    </citation>
    <scope>NUCLEOTIDE SEQUENCE</scope>
    <source>
        <strain evidence="5">28M1</strain>
    </source>
</reference>
<dbReference type="Pfam" id="PF25173">
    <property type="entry name" value="Beta-prop_WDR3_1st"/>
    <property type="match status" value="1"/>
</dbReference>
<accession>A0A9P4WFR5</accession>
<dbReference type="InterPro" id="IPR036322">
    <property type="entry name" value="WD40_repeat_dom_sf"/>
</dbReference>
<dbReference type="InterPro" id="IPR027417">
    <property type="entry name" value="P-loop_NTPase"/>
</dbReference>
<dbReference type="EMBL" id="SWKV01000199">
    <property type="protein sequence ID" value="KAF3031124.1"/>
    <property type="molecule type" value="Genomic_DNA"/>
</dbReference>
<dbReference type="InterPro" id="IPR018391">
    <property type="entry name" value="PQQ_b-propeller_rpt"/>
</dbReference>
<dbReference type="PROSITE" id="PS50082">
    <property type="entry name" value="WD_REPEATS_2"/>
    <property type="match status" value="8"/>
</dbReference>
<feature type="repeat" description="WD" evidence="3">
    <location>
        <begin position="909"/>
        <end position="950"/>
    </location>
</feature>
<dbReference type="SMART" id="SM00320">
    <property type="entry name" value="WD40"/>
    <property type="match status" value="9"/>
</dbReference>
<evidence type="ECO:0000313" key="5">
    <source>
        <dbReference type="EMBL" id="KAF3031124.1"/>
    </source>
</evidence>
<keyword evidence="1 3" id="KW-0853">WD repeat</keyword>
<dbReference type="InterPro" id="IPR050349">
    <property type="entry name" value="WD_LIS1/nudF_dynein_reg"/>
</dbReference>
<proteinExistence type="predicted"/>
<feature type="repeat" description="WD" evidence="3">
    <location>
        <begin position="657"/>
        <end position="698"/>
    </location>
</feature>
<sequence>MPLARDTTTYTGNRADGESTNIYGNVYGDVHLPGRPSEPGETAANRCLRDLRVTDPREDRARIEGDKDRLLRDCYAWILEDGSFQQWRTQNTSRLLWIKGDPGKGKTMMTMGVIAELSRGARKEEIRPSPRTVSNILSKMRLKPKKDANTATKLPLLAYFFCQSTRPELNNAVSVLRGLVYLLVAQREELMRHVQKRYESVGRLLFEGPDAVYALREILSDMLNDPSLPPTYLLVDALDECTSGLSELLKVITDASLGRRSNIKWLVTSRNVPEIDRYLQPDSLGVKVSLEVKASHVSRAVAAFVEYKVQRLAAVQKYDASLQSEVQQQLHSKAEGTFLWVSLVCKELEGVPLYRTREVLQALPPGLDPLYERMMAQIEAQDASTVGYCKNVLRIITVAFRPLQLEELAVATGLSRDPFGDVQAVADLVSRCGSFLTVRESVVSFIHLSGKDYFTVGNGRQVFDGPVAVEQRRLTEGLLDAMERTLRRDMCSLLKPGVRTHEATSRVRDSCLRQIAYACEYWVEHLQNGGHACRGILADGGKVHSFFQKHLLHWLEAMSLLQKMPEAITSLQKLEAAAKASLGPESTTLSSIVHDALRFTMWGGSGMQEAPLQVYYGALVFAPEQSLVRQQYRQEMPAGVRVKRGLDEDWGALLQTLEGHTRWVNSVAFSADGDRLASASSDETVRVWDAKTGQLLQTLEGHTSGVSSVAFSADGDRLASASWDKTVRVWDAKTGQPLHTLEGHTELVSSVAFSADGHRLASASWDKTVQVWDAKTGQVLQTLEGHTHFVSSVAFSADGHRLASASDDKTVRVWDAKTGQPLHTLEGHTHFVNSVAFSADGDRLASASRDMTVRVWDAKTGQMLHMLEGHTNSVTSVAFSADGDRLASASSDETVRVWDAKTGQLLQTLEGHTSGVTSVAFSADGDRLASASDDKTVRVWDAKMGQLLHKLNGHTNEVISVAFSAGGDRLASASWDKTVRVWDAKTGQLLHTLEGHTGGVTSMAFSGDGSRLLTDNGTFLLPELSLPPSAALTQTPVKTVFVTERWLTVDAEDVLWIPANYQASCTAVHSSYVAFGYSSGRVLLLAIV</sequence>
<dbReference type="PROSITE" id="PS00678">
    <property type="entry name" value="WD_REPEATS_1"/>
    <property type="match status" value="7"/>
</dbReference>
<keyword evidence="2" id="KW-0677">Repeat</keyword>
<feature type="repeat" description="WD" evidence="3">
    <location>
        <begin position="699"/>
        <end position="740"/>
    </location>
</feature>
<evidence type="ECO:0000259" key="4">
    <source>
        <dbReference type="PROSITE" id="PS50837"/>
    </source>
</evidence>
<dbReference type="InterPro" id="IPR007111">
    <property type="entry name" value="NACHT_NTPase"/>
</dbReference>
<feature type="domain" description="NACHT" evidence="4">
    <location>
        <begin position="94"/>
        <end position="270"/>
    </location>
</feature>
<feature type="repeat" description="WD" evidence="3">
    <location>
        <begin position="825"/>
        <end position="866"/>
    </location>
</feature>
<evidence type="ECO:0000256" key="1">
    <source>
        <dbReference type="ARBA" id="ARBA00022574"/>
    </source>
</evidence>
<dbReference type="Gene3D" id="3.40.50.300">
    <property type="entry name" value="P-loop containing nucleotide triphosphate hydrolases"/>
    <property type="match status" value="1"/>
</dbReference>
<dbReference type="InterPro" id="IPR015943">
    <property type="entry name" value="WD40/YVTN_repeat-like_dom_sf"/>
</dbReference>
<feature type="repeat" description="WD" evidence="3">
    <location>
        <begin position="741"/>
        <end position="782"/>
    </location>
</feature>
<dbReference type="SUPFAM" id="SSF50978">
    <property type="entry name" value="WD40 repeat-like"/>
    <property type="match status" value="1"/>
</dbReference>
<dbReference type="Pfam" id="PF00400">
    <property type="entry name" value="WD40"/>
    <property type="match status" value="4"/>
</dbReference>